<comment type="caution">
    <text evidence="1">The sequence shown here is derived from an EMBL/GenBank/DDBJ whole genome shotgun (WGS) entry which is preliminary data.</text>
</comment>
<accession>A0ABV0N2Y3</accession>
<evidence type="ECO:0000313" key="1">
    <source>
        <dbReference type="EMBL" id="MEQ2165269.1"/>
    </source>
</evidence>
<name>A0ABV0N2Y3_9TELE</name>
<evidence type="ECO:0000313" key="2">
    <source>
        <dbReference type="Proteomes" id="UP001476798"/>
    </source>
</evidence>
<reference evidence="1 2" key="1">
    <citation type="submission" date="2021-06" db="EMBL/GenBank/DDBJ databases">
        <authorList>
            <person name="Palmer J.M."/>
        </authorList>
    </citation>
    <scope>NUCLEOTIDE SEQUENCE [LARGE SCALE GENOMIC DNA]</scope>
    <source>
        <strain evidence="1 2">GA_2019</strain>
        <tissue evidence="1">Muscle</tissue>
    </source>
</reference>
<organism evidence="1 2">
    <name type="scientific">Goodea atripinnis</name>
    <dbReference type="NCBI Taxonomy" id="208336"/>
    <lineage>
        <taxon>Eukaryota</taxon>
        <taxon>Metazoa</taxon>
        <taxon>Chordata</taxon>
        <taxon>Craniata</taxon>
        <taxon>Vertebrata</taxon>
        <taxon>Euteleostomi</taxon>
        <taxon>Actinopterygii</taxon>
        <taxon>Neopterygii</taxon>
        <taxon>Teleostei</taxon>
        <taxon>Neoteleostei</taxon>
        <taxon>Acanthomorphata</taxon>
        <taxon>Ovalentaria</taxon>
        <taxon>Atherinomorphae</taxon>
        <taxon>Cyprinodontiformes</taxon>
        <taxon>Goodeidae</taxon>
        <taxon>Goodea</taxon>
    </lineage>
</organism>
<dbReference type="InterPro" id="IPR029392">
    <property type="entry name" value="AP-5_subunit_s1"/>
</dbReference>
<dbReference type="PANTHER" id="PTHR16120:SF0">
    <property type="entry name" value="AP-5 COMPLEX SUBUNIT SIGMA-1"/>
    <property type="match status" value="1"/>
</dbReference>
<dbReference type="PANTHER" id="PTHR16120">
    <property type="entry name" value="AP-5 COMPLEX SUBUNIT SIGMA-1"/>
    <property type="match status" value="1"/>
</dbReference>
<proteinExistence type="predicted"/>
<dbReference type="EMBL" id="JAHRIO010021096">
    <property type="protein sequence ID" value="MEQ2165269.1"/>
    <property type="molecule type" value="Genomic_DNA"/>
</dbReference>
<keyword evidence="2" id="KW-1185">Reference proteome</keyword>
<dbReference type="Proteomes" id="UP001476798">
    <property type="component" value="Unassembled WGS sequence"/>
</dbReference>
<gene>
    <name evidence="1" type="ORF">GOODEAATRI_015140</name>
</gene>
<sequence length="127" mass="14336">MVRCFLIHTVCPVSALSAGECRVLYSRLFGPDEALLSERYRGLSPERRLLQKEKISVVARCRECSLQLVEATLITLLLQHGTLLKFNRLLMRLSSFSQHRGRVVGGPFDLLIKSSGNKQIEQLVLVI</sequence>
<dbReference type="Pfam" id="PF15001">
    <property type="entry name" value="AP-5_subunit_s1"/>
    <property type="match status" value="1"/>
</dbReference>
<protein>
    <submittedName>
        <fullName evidence="1">Uncharacterized protein</fullName>
    </submittedName>
</protein>